<feature type="binding site" evidence="7">
    <location>
        <position position="264"/>
    </location>
    <ligand>
        <name>glyoxylate</name>
        <dbReference type="ChEBI" id="CHEBI:36655"/>
    </ligand>
</feature>
<evidence type="ECO:0000256" key="5">
    <source>
        <dbReference type="ARBA" id="ARBA00083297"/>
    </source>
</evidence>
<organism evidence="9 10">
    <name type="scientific">Pseudocercospora fuligena</name>
    <dbReference type="NCBI Taxonomy" id="685502"/>
    <lineage>
        <taxon>Eukaryota</taxon>
        <taxon>Fungi</taxon>
        <taxon>Dikarya</taxon>
        <taxon>Ascomycota</taxon>
        <taxon>Pezizomycotina</taxon>
        <taxon>Dothideomycetes</taxon>
        <taxon>Dothideomycetidae</taxon>
        <taxon>Mycosphaerellales</taxon>
        <taxon>Mycosphaerellaceae</taxon>
        <taxon>Pseudocercospora</taxon>
    </lineage>
</organism>
<keyword evidence="7" id="KW-0288">FMN</keyword>
<dbReference type="PANTHER" id="PTHR10578">
    <property type="entry name" value="S -2-HYDROXY-ACID OXIDASE-RELATED"/>
    <property type="match status" value="1"/>
</dbReference>
<dbReference type="OrthoDB" id="1925334at2759"/>
<comment type="cofactor">
    <cofactor evidence="1">
        <name>FMN</name>
        <dbReference type="ChEBI" id="CHEBI:58210"/>
    </cofactor>
</comment>
<proteinExistence type="inferred from homology"/>
<feature type="binding site" evidence="7">
    <location>
        <position position="261"/>
    </location>
    <ligand>
        <name>glyoxylate</name>
        <dbReference type="ChEBI" id="CHEBI:36655"/>
    </ligand>
</feature>
<feature type="binding site" evidence="7">
    <location>
        <position position="137"/>
    </location>
    <ligand>
        <name>FMN</name>
        <dbReference type="ChEBI" id="CHEBI:58210"/>
    </ligand>
</feature>
<dbReference type="Proteomes" id="UP000660729">
    <property type="component" value="Unassembled WGS sequence"/>
</dbReference>
<dbReference type="Gene3D" id="3.20.20.70">
    <property type="entry name" value="Aldolase class I"/>
    <property type="match status" value="1"/>
</dbReference>
<dbReference type="GO" id="GO:0010181">
    <property type="term" value="F:FMN binding"/>
    <property type="evidence" value="ECO:0007669"/>
    <property type="project" value="InterPro"/>
</dbReference>
<keyword evidence="2" id="KW-0560">Oxidoreductase</keyword>
<evidence type="ECO:0000256" key="7">
    <source>
        <dbReference type="PIRSR" id="PIRSR000138-2"/>
    </source>
</evidence>
<evidence type="ECO:0000256" key="2">
    <source>
        <dbReference type="ARBA" id="ARBA00023002"/>
    </source>
</evidence>
<evidence type="ECO:0000313" key="9">
    <source>
        <dbReference type="EMBL" id="KAF7191926.1"/>
    </source>
</evidence>
<dbReference type="PROSITE" id="PS00557">
    <property type="entry name" value="FMN_HYDROXY_ACID_DH_1"/>
    <property type="match status" value="1"/>
</dbReference>
<feature type="binding site" evidence="7">
    <location>
        <begin position="86"/>
        <end position="88"/>
    </location>
    <ligand>
        <name>FMN</name>
        <dbReference type="ChEBI" id="CHEBI:58210"/>
    </ligand>
</feature>
<comment type="caution">
    <text evidence="9">The sequence shown here is derived from an EMBL/GenBank/DDBJ whole genome shotgun (WGS) entry which is preliminary data.</text>
</comment>
<dbReference type="SUPFAM" id="SSF51395">
    <property type="entry name" value="FMN-linked oxidoreductases"/>
    <property type="match status" value="1"/>
</dbReference>
<feature type="active site" description="Proton acceptor" evidence="6">
    <location>
        <position position="261"/>
    </location>
</feature>
<feature type="binding site" evidence="7">
    <location>
        <begin position="315"/>
        <end position="316"/>
    </location>
    <ligand>
        <name>FMN</name>
        <dbReference type="ChEBI" id="CHEBI:58210"/>
    </ligand>
</feature>
<dbReference type="InterPro" id="IPR012133">
    <property type="entry name" value="Alpha-hydoxy_acid_DH_FMN"/>
</dbReference>
<evidence type="ECO:0000256" key="4">
    <source>
        <dbReference type="ARBA" id="ARBA00073420"/>
    </source>
</evidence>
<dbReference type="InterPro" id="IPR037396">
    <property type="entry name" value="FMN_HAD"/>
</dbReference>
<dbReference type="PANTHER" id="PTHR10578:SF149">
    <property type="entry name" value="2-HYDROXYACID OXIDASE 2"/>
    <property type="match status" value="1"/>
</dbReference>
<dbReference type="InterPro" id="IPR008259">
    <property type="entry name" value="FMN_hydac_DH_AS"/>
</dbReference>
<dbReference type="CDD" id="cd02809">
    <property type="entry name" value="alpha_hydroxyacid_oxid_FMN"/>
    <property type="match status" value="1"/>
</dbReference>
<evidence type="ECO:0000256" key="3">
    <source>
        <dbReference type="ARBA" id="ARBA00024042"/>
    </source>
</evidence>
<reference evidence="9" key="1">
    <citation type="submission" date="2020-04" db="EMBL/GenBank/DDBJ databases">
        <title>Draft genome resource of the tomato pathogen Pseudocercospora fuligena.</title>
        <authorList>
            <person name="Zaccaron A."/>
        </authorList>
    </citation>
    <scope>NUCLEOTIDE SEQUENCE</scope>
    <source>
        <strain evidence="9">PF001</strain>
    </source>
</reference>
<protein>
    <recommendedName>
        <fullName evidence="4">Oxidase FUB9</fullName>
    </recommendedName>
    <alternativeName>
        <fullName evidence="5">Fusaric acid biosynthesis protein 9</fullName>
    </alternativeName>
</protein>
<feature type="domain" description="FMN hydroxy acid dehydrogenase" evidence="8">
    <location>
        <begin position="7"/>
        <end position="366"/>
    </location>
</feature>
<dbReference type="EMBL" id="JABCIY010000153">
    <property type="protein sequence ID" value="KAF7191926.1"/>
    <property type="molecule type" value="Genomic_DNA"/>
</dbReference>
<keyword evidence="10" id="KW-1185">Reference proteome</keyword>
<feature type="binding site" evidence="7">
    <location>
        <position position="115"/>
    </location>
    <ligand>
        <name>FMN</name>
        <dbReference type="ChEBI" id="CHEBI:58210"/>
    </ligand>
</feature>
<feature type="binding site" evidence="7">
    <location>
        <position position="259"/>
    </location>
    <ligand>
        <name>FMN</name>
        <dbReference type="ChEBI" id="CHEBI:58210"/>
    </ligand>
</feature>
<gene>
    <name evidence="9" type="ORF">HII31_06736</name>
</gene>
<dbReference type="PIRSF" id="PIRSF000138">
    <property type="entry name" value="Al-hdrx_acd_dh"/>
    <property type="match status" value="1"/>
</dbReference>
<dbReference type="AlphaFoldDB" id="A0A8H6RG97"/>
<name>A0A8H6RG97_9PEZI</name>
<dbReference type="InterPro" id="IPR013785">
    <property type="entry name" value="Aldolase_TIM"/>
</dbReference>
<evidence type="ECO:0000256" key="1">
    <source>
        <dbReference type="ARBA" id="ARBA00001917"/>
    </source>
</evidence>
<comment type="similarity">
    <text evidence="3">Belongs to the FMN-dependent alpha-hydroxy acid dehydrogenase family.</text>
</comment>
<dbReference type="FunFam" id="3.20.20.70:FF:000056">
    <property type="entry name" value="hydroxyacid oxidase 2"/>
    <property type="match status" value="1"/>
</dbReference>
<keyword evidence="7" id="KW-0285">Flavoprotein</keyword>
<dbReference type="GO" id="GO:0016491">
    <property type="term" value="F:oxidoreductase activity"/>
    <property type="evidence" value="ECO:0007669"/>
    <property type="project" value="UniProtKB-KW"/>
</dbReference>
<evidence type="ECO:0000256" key="6">
    <source>
        <dbReference type="PIRSR" id="PIRSR000138-1"/>
    </source>
</evidence>
<feature type="binding site" evidence="7">
    <location>
        <position position="237"/>
    </location>
    <ligand>
        <name>FMN</name>
        <dbReference type="ChEBI" id="CHEBI:58210"/>
    </ligand>
</feature>
<dbReference type="InterPro" id="IPR000262">
    <property type="entry name" value="FMN-dep_DH"/>
</dbReference>
<sequence>MANRGITWDPQVHTISDLKALGSARLPKMYRDYYNEGAMDLITLRDNEDAYNRYKIKPRILVNVDNIDLSSSIFGCKTSMPIGISPSAMHKLAHPDGELGTSRAAASFDIAMCLSSYATESIESVAAQGKGNPYAMQMCVLRDRKITTQILRRAESAGCKAFFLSVDVPMLGRRLNEYRNNFILPDDMKWPNLLLTGKEELPEVTGETQKYDYDPSLDWENAIAWLRSQTKMQLWLKGVTNAEDVLLAVKYGIDGIIVSNHGGRQLDGQPATLDSLRECVAAAAGKIPVAIDGGIRRGSDVFKALALGACHVFIGRIPIWGLAYNGQQGIELGLKILMQELKLTMGLAGCRSIRDISRNHVTYLNSDGILAKL</sequence>
<evidence type="ECO:0000259" key="8">
    <source>
        <dbReference type="PROSITE" id="PS51349"/>
    </source>
</evidence>
<dbReference type="GO" id="GO:0005737">
    <property type="term" value="C:cytoplasm"/>
    <property type="evidence" value="ECO:0007669"/>
    <property type="project" value="UniProtKB-ARBA"/>
</dbReference>
<feature type="binding site" evidence="7">
    <location>
        <position position="174"/>
    </location>
    <ligand>
        <name>glyoxylate</name>
        <dbReference type="ChEBI" id="CHEBI:36655"/>
    </ligand>
</feature>
<feature type="binding site" evidence="7">
    <location>
        <position position="33"/>
    </location>
    <ligand>
        <name>glyoxylate</name>
        <dbReference type="ChEBI" id="CHEBI:36655"/>
    </ligand>
</feature>
<evidence type="ECO:0000313" key="10">
    <source>
        <dbReference type="Proteomes" id="UP000660729"/>
    </source>
</evidence>
<accession>A0A8H6RG97</accession>
<feature type="binding site" evidence="7">
    <location>
        <begin position="292"/>
        <end position="296"/>
    </location>
    <ligand>
        <name>FMN</name>
        <dbReference type="ChEBI" id="CHEBI:58210"/>
    </ligand>
</feature>
<dbReference type="PROSITE" id="PS51349">
    <property type="entry name" value="FMN_HYDROXY_ACID_DH_2"/>
    <property type="match status" value="1"/>
</dbReference>
<dbReference type="Pfam" id="PF01070">
    <property type="entry name" value="FMN_dh"/>
    <property type="match status" value="1"/>
</dbReference>